<comment type="similarity">
    <text evidence="2">Belongs to the major facilitator superfamily. Monocarboxylate porter (TC 2.A.1.13) family.</text>
</comment>
<dbReference type="PANTHER" id="PTHR11360">
    <property type="entry name" value="MONOCARBOXYLATE TRANSPORTER"/>
    <property type="match status" value="1"/>
</dbReference>
<name>A0A139AU15_GONPJ</name>
<evidence type="ECO:0000259" key="5">
    <source>
        <dbReference type="PROSITE" id="PS50850"/>
    </source>
</evidence>
<feature type="region of interest" description="Disordered" evidence="3">
    <location>
        <begin position="1"/>
        <end position="28"/>
    </location>
</feature>
<dbReference type="AlphaFoldDB" id="A0A139AU15"/>
<keyword evidence="4" id="KW-0812">Transmembrane</keyword>
<evidence type="ECO:0000313" key="6">
    <source>
        <dbReference type="EMBL" id="KXS20197.1"/>
    </source>
</evidence>
<dbReference type="PROSITE" id="PS50850">
    <property type="entry name" value="MFS"/>
    <property type="match status" value="1"/>
</dbReference>
<protein>
    <submittedName>
        <fullName evidence="6">MFS general substrate transporter</fullName>
    </submittedName>
</protein>
<reference evidence="6 7" key="1">
    <citation type="journal article" date="2015" name="Genome Biol. Evol.">
        <title>Phylogenomic analyses indicate that early fungi evolved digesting cell walls of algal ancestors of land plants.</title>
        <authorList>
            <person name="Chang Y."/>
            <person name="Wang S."/>
            <person name="Sekimoto S."/>
            <person name="Aerts A.L."/>
            <person name="Choi C."/>
            <person name="Clum A."/>
            <person name="LaButti K.M."/>
            <person name="Lindquist E.A."/>
            <person name="Yee Ngan C."/>
            <person name="Ohm R.A."/>
            <person name="Salamov A.A."/>
            <person name="Grigoriev I.V."/>
            <person name="Spatafora J.W."/>
            <person name="Berbee M.L."/>
        </authorList>
    </citation>
    <scope>NUCLEOTIDE SEQUENCE [LARGE SCALE GENOMIC DNA]</scope>
    <source>
        <strain evidence="6 7">JEL478</strain>
    </source>
</reference>
<accession>A0A139AU15</accession>
<feature type="transmembrane region" description="Helical" evidence="4">
    <location>
        <begin position="332"/>
        <end position="356"/>
    </location>
</feature>
<dbReference type="OrthoDB" id="2213137at2759"/>
<dbReference type="InterPro" id="IPR036259">
    <property type="entry name" value="MFS_trans_sf"/>
</dbReference>
<dbReference type="Gene3D" id="1.20.1250.20">
    <property type="entry name" value="MFS general substrate transporter like domains"/>
    <property type="match status" value="2"/>
</dbReference>
<dbReference type="InterPro" id="IPR020846">
    <property type="entry name" value="MFS_dom"/>
</dbReference>
<feature type="transmembrane region" description="Helical" evidence="4">
    <location>
        <begin position="406"/>
        <end position="427"/>
    </location>
</feature>
<dbReference type="Pfam" id="PF07690">
    <property type="entry name" value="MFS_1"/>
    <property type="match status" value="1"/>
</dbReference>
<dbReference type="SUPFAM" id="SSF103473">
    <property type="entry name" value="MFS general substrate transporter"/>
    <property type="match status" value="1"/>
</dbReference>
<feature type="transmembrane region" description="Helical" evidence="4">
    <location>
        <begin position="237"/>
        <end position="258"/>
    </location>
</feature>
<feature type="transmembrane region" description="Helical" evidence="4">
    <location>
        <begin position="164"/>
        <end position="184"/>
    </location>
</feature>
<proteinExistence type="inferred from homology"/>
<feature type="domain" description="Major facilitator superfamily (MFS) profile" evidence="5">
    <location>
        <begin position="36"/>
        <end position="432"/>
    </location>
</feature>
<dbReference type="GO" id="GO:0022857">
    <property type="term" value="F:transmembrane transporter activity"/>
    <property type="evidence" value="ECO:0007669"/>
    <property type="project" value="InterPro"/>
</dbReference>
<sequence length="439" mass="46669">MEGDAIGTGLVDKDPNKDDYEAEHSESDVPPDGGYGWVIAMGACFIHLICLGLPTSFGVYSNYYIRETVFPNLTNASVSLISSLMTMFMPLGGPFAGWLTSRFGARRVCFAGSTLVGLSLVAASFSTEIWHLWLAQGALVGLCTSFATQPCVAVLPQWFLHKRGVALGIALSGTGAGGLALASLSDLMLGKLGFRWSLRITGIFGGLICMCSALAIRERVPRDPKVVIRVMPDFSVFSSRQFILLWLAIFFASFSYFAPNIYLPSYATSHFLSSSGAVLLAILNGVSGPARVSAGLISDKLAGPINTLLVLQTVVTVAYFAIWLPAGGSLPMLFVFSVLYGSSVGALIVLSPVVLARQFGAANMAPRIAMLFLSMTPGYIIGPIVSGHLLDASATVATDGTKVSDFTGVLIFSGAFYAASTICVAWLRTESGGWKWRKM</sequence>
<gene>
    <name evidence="6" type="ORF">M427DRAFT_94597</name>
</gene>
<evidence type="ECO:0000256" key="1">
    <source>
        <dbReference type="ARBA" id="ARBA00004141"/>
    </source>
</evidence>
<feature type="transmembrane region" description="Helical" evidence="4">
    <location>
        <begin position="368"/>
        <end position="386"/>
    </location>
</feature>
<evidence type="ECO:0000313" key="7">
    <source>
        <dbReference type="Proteomes" id="UP000070544"/>
    </source>
</evidence>
<feature type="transmembrane region" description="Helical" evidence="4">
    <location>
        <begin position="108"/>
        <end position="127"/>
    </location>
</feature>
<dbReference type="EMBL" id="KQ965736">
    <property type="protein sequence ID" value="KXS20197.1"/>
    <property type="molecule type" value="Genomic_DNA"/>
</dbReference>
<dbReference type="PANTHER" id="PTHR11360:SF284">
    <property type="entry name" value="EG:103B4.3 PROTEIN-RELATED"/>
    <property type="match status" value="1"/>
</dbReference>
<keyword evidence="7" id="KW-1185">Reference proteome</keyword>
<feature type="compositionally biased region" description="Basic and acidic residues" evidence="3">
    <location>
        <begin position="11"/>
        <end position="27"/>
    </location>
</feature>
<comment type="subcellular location">
    <subcellularLocation>
        <location evidence="1">Membrane</location>
        <topology evidence="1">Multi-pass membrane protein</topology>
    </subcellularLocation>
</comment>
<feature type="transmembrane region" description="Helical" evidence="4">
    <location>
        <begin position="35"/>
        <end position="60"/>
    </location>
</feature>
<feature type="transmembrane region" description="Helical" evidence="4">
    <location>
        <begin position="270"/>
        <end position="287"/>
    </location>
</feature>
<dbReference type="CDD" id="cd17352">
    <property type="entry name" value="MFS_MCT_SLC16"/>
    <property type="match status" value="1"/>
</dbReference>
<keyword evidence="4" id="KW-0472">Membrane</keyword>
<evidence type="ECO:0000256" key="3">
    <source>
        <dbReference type="SAM" id="MobiDB-lite"/>
    </source>
</evidence>
<feature type="transmembrane region" description="Helical" evidence="4">
    <location>
        <begin position="196"/>
        <end position="216"/>
    </location>
</feature>
<evidence type="ECO:0000256" key="2">
    <source>
        <dbReference type="ARBA" id="ARBA00006727"/>
    </source>
</evidence>
<dbReference type="Proteomes" id="UP000070544">
    <property type="component" value="Unassembled WGS sequence"/>
</dbReference>
<dbReference type="InterPro" id="IPR011701">
    <property type="entry name" value="MFS"/>
</dbReference>
<feature type="transmembrane region" description="Helical" evidence="4">
    <location>
        <begin position="308"/>
        <end position="326"/>
    </location>
</feature>
<evidence type="ECO:0000256" key="4">
    <source>
        <dbReference type="SAM" id="Phobius"/>
    </source>
</evidence>
<dbReference type="InterPro" id="IPR050327">
    <property type="entry name" value="Proton-linked_MCT"/>
</dbReference>
<dbReference type="GO" id="GO:0016020">
    <property type="term" value="C:membrane"/>
    <property type="evidence" value="ECO:0007669"/>
    <property type="project" value="UniProtKB-SubCell"/>
</dbReference>
<keyword evidence="4" id="KW-1133">Transmembrane helix</keyword>
<organism evidence="6 7">
    <name type="scientific">Gonapodya prolifera (strain JEL478)</name>
    <name type="common">Monoblepharis prolifera</name>
    <dbReference type="NCBI Taxonomy" id="1344416"/>
    <lineage>
        <taxon>Eukaryota</taxon>
        <taxon>Fungi</taxon>
        <taxon>Fungi incertae sedis</taxon>
        <taxon>Chytridiomycota</taxon>
        <taxon>Chytridiomycota incertae sedis</taxon>
        <taxon>Monoblepharidomycetes</taxon>
        <taxon>Monoblepharidales</taxon>
        <taxon>Gonapodyaceae</taxon>
        <taxon>Gonapodya</taxon>
    </lineage>
</organism>
<feature type="transmembrane region" description="Helical" evidence="4">
    <location>
        <begin position="133"/>
        <end position="155"/>
    </location>
</feature>